<name>A0AA36C5K4_9BILA</name>
<evidence type="ECO:0000313" key="3">
    <source>
        <dbReference type="Proteomes" id="UP001177023"/>
    </source>
</evidence>
<feature type="region of interest" description="Disordered" evidence="1">
    <location>
        <begin position="152"/>
        <end position="177"/>
    </location>
</feature>
<feature type="non-terminal residue" evidence="2">
    <location>
        <position position="1"/>
    </location>
</feature>
<reference evidence="2" key="1">
    <citation type="submission" date="2023-06" db="EMBL/GenBank/DDBJ databases">
        <authorList>
            <person name="Delattre M."/>
        </authorList>
    </citation>
    <scope>NUCLEOTIDE SEQUENCE</scope>
    <source>
        <strain evidence="2">AF72</strain>
    </source>
</reference>
<keyword evidence="3" id="KW-1185">Reference proteome</keyword>
<proteinExistence type="predicted"/>
<protein>
    <recommendedName>
        <fullName evidence="4">Ankyrin repeat protein</fullName>
    </recommendedName>
</protein>
<evidence type="ECO:0000256" key="1">
    <source>
        <dbReference type="SAM" id="MobiDB-lite"/>
    </source>
</evidence>
<feature type="compositionally biased region" description="Low complexity" evidence="1">
    <location>
        <begin position="807"/>
        <end position="818"/>
    </location>
</feature>
<evidence type="ECO:0008006" key="4">
    <source>
        <dbReference type="Google" id="ProtNLM"/>
    </source>
</evidence>
<accession>A0AA36C5K4</accession>
<feature type="region of interest" description="Disordered" evidence="1">
    <location>
        <begin position="794"/>
        <end position="818"/>
    </location>
</feature>
<dbReference type="Gene3D" id="1.25.40.20">
    <property type="entry name" value="Ankyrin repeat-containing domain"/>
    <property type="match status" value="1"/>
</dbReference>
<organism evidence="2 3">
    <name type="scientific">Mesorhabditis spiculigera</name>
    <dbReference type="NCBI Taxonomy" id="96644"/>
    <lineage>
        <taxon>Eukaryota</taxon>
        <taxon>Metazoa</taxon>
        <taxon>Ecdysozoa</taxon>
        <taxon>Nematoda</taxon>
        <taxon>Chromadorea</taxon>
        <taxon>Rhabditida</taxon>
        <taxon>Rhabditina</taxon>
        <taxon>Rhabditomorpha</taxon>
        <taxon>Rhabditoidea</taxon>
        <taxon>Rhabditidae</taxon>
        <taxon>Mesorhabditinae</taxon>
        <taxon>Mesorhabditis</taxon>
    </lineage>
</organism>
<dbReference type="AlphaFoldDB" id="A0AA36C5K4"/>
<evidence type="ECO:0000313" key="2">
    <source>
        <dbReference type="EMBL" id="CAJ0558277.1"/>
    </source>
</evidence>
<dbReference type="SUPFAM" id="SSF48403">
    <property type="entry name" value="Ankyrin repeat"/>
    <property type="match status" value="1"/>
</dbReference>
<dbReference type="Proteomes" id="UP001177023">
    <property type="component" value="Unassembled WGS sequence"/>
</dbReference>
<gene>
    <name evidence="2" type="ORF">MSPICULIGERA_LOCUS930</name>
</gene>
<comment type="caution">
    <text evidence="2">The sequence shown here is derived from an EMBL/GenBank/DDBJ whole genome shotgun (WGS) entry which is preliminary data.</text>
</comment>
<dbReference type="InterPro" id="IPR036770">
    <property type="entry name" value="Ankyrin_rpt-contain_sf"/>
</dbReference>
<dbReference type="EMBL" id="CATQJA010000224">
    <property type="protein sequence ID" value="CAJ0558277.1"/>
    <property type="molecule type" value="Genomic_DNA"/>
</dbReference>
<sequence length="818" mass="93331">MEDDGDDARWLRKRSLLEEIPINVPEEGNEAKNGRFDVNDCSQRSQDPDLLEVAGFREFLAAHPQSWDWLNACGSERFKIGFGLFWVVEHEQNELLQYLLKLEPEKALCMDNDGRTALHHAASLLNVDACGADPVARCKKERTPLMWMVEKATKDTEGEGQPRNQPRTKAPPPNSGPTFNAITTITRLFYEKTNLEPDVVNRVFGQELITRAFNKYWESLAVWFLSTFVRAPIRFEEHGNFLNFDDDSTQTLMRIPVQQRVFFHVYYAAHLGYRKYLRRVASIDFTQFEHGCDKLIAHAVSNNQYETVHVICKLFIENDAEEALQRLLNVHLFRNRSLTTMWYAVYRLNYPTIELLLSMGGNIDERCDSLDRPDRMEWAYRRAIMHDRADILELLIIHYNQHNKRFPVGQINKLWGYCVDDGAIECLRVIDNHFARPRWSFLAEDWDPQTYVCRWVEDSEFRAYMPGISLTQKFLRECTPYSRREPNRLWTDMGRCLRALKIIIDGENPEDIGWALQMEMLFVMPFVRCHSIRKIILQSLPKWPFRDDTLFDQFDGPIIKHFARAEGLYPGVGQDVMRYGLRMEMKQCPCCDCKTADAINPRRSLVSLTINCSEFFLRIPMCPKMNAYFREAKGCENVCPIASLASHCRATIRRQIPMNRLVDDEEWVDDLLRDIGVRDDIKQYLLHKAPAHTHFRVPEGYAQPPAQVDAPAAEPVADDAMDVEPAERGADVAEDAMDAELVAGVPVAVQPAEAVADAAMDAEPVADVAEAPIDVELVAEVPGVAQPAELVADAAMDAEPAERVADDAPAASPASSTA</sequence>